<name>A0ACC2MLI7_PERAE</name>
<accession>A0ACC2MLI7</accession>
<dbReference type="Proteomes" id="UP001234297">
    <property type="component" value="Chromosome 2"/>
</dbReference>
<evidence type="ECO:0000313" key="1">
    <source>
        <dbReference type="EMBL" id="KAJ8646501.1"/>
    </source>
</evidence>
<dbReference type="EMBL" id="CM056810">
    <property type="protein sequence ID" value="KAJ8646501.1"/>
    <property type="molecule type" value="Genomic_DNA"/>
</dbReference>
<evidence type="ECO:0000313" key="2">
    <source>
        <dbReference type="Proteomes" id="UP001234297"/>
    </source>
</evidence>
<gene>
    <name evidence="1" type="ORF">MRB53_008249</name>
</gene>
<organism evidence="1 2">
    <name type="scientific">Persea americana</name>
    <name type="common">Avocado</name>
    <dbReference type="NCBI Taxonomy" id="3435"/>
    <lineage>
        <taxon>Eukaryota</taxon>
        <taxon>Viridiplantae</taxon>
        <taxon>Streptophyta</taxon>
        <taxon>Embryophyta</taxon>
        <taxon>Tracheophyta</taxon>
        <taxon>Spermatophyta</taxon>
        <taxon>Magnoliopsida</taxon>
        <taxon>Magnoliidae</taxon>
        <taxon>Laurales</taxon>
        <taxon>Lauraceae</taxon>
        <taxon>Persea</taxon>
    </lineage>
</organism>
<proteinExistence type="predicted"/>
<sequence>MYRKYKVTEPKGSNFSAYRKSLVSEMFDIGDSKPLNSGFSKLDVDCGSAIKTLVIKNTFGLGFFQLLLSLFELGIVGELRTSNCSFGAPDIINEIETAGLQVEPDVDRN</sequence>
<comment type="caution">
    <text evidence="1">The sequence shown here is derived from an EMBL/GenBank/DDBJ whole genome shotgun (WGS) entry which is preliminary data.</text>
</comment>
<keyword evidence="2" id="KW-1185">Reference proteome</keyword>
<protein>
    <submittedName>
        <fullName evidence="1">Uncharacterized protein</fullName>
    </submittedName>
</protein>
<reference evidence="1 2" key="1">
    <citation type="journal article" date="2022" name="Hortic Res">
        <title>A haplotype resolved chromosomal level avocado genome allows analysis of novel avocado genes.</title>
        <authorList>
            <person name="Nath O."/>
            <person name="Fletcher S.J."/>
            <person name="Hayward A."/>
            <person name="Shaw L.M."/>
            <person name="Masouleh A.K."/>
            <person name="Furtado A."/>
            <person name="Henry R.J."/>
            <person name="Mitter N."/>
        </authorList>
    </citation>
    <scope>NUCLEOTIDE SEQUENCE [LARGE SCALE GENOMIC DNA]</scope>
    <source>
        <strain evidence="2">cv. Hass</strain>
    </source>
</reference>